<feature type="transmembrane region" description="Helical" evidence="7">
    <location>
        <begin position="49"/>
        <end position="67"/>
    </location>
</feature>
<evidence type="ECO:0000256" key="4">
    <source>
        <dbReference type="ARBA" id="ARBA00022692"/>
    </source>
</evidence>
<protein>
    <recommendedName>
        <fullName evidence="7">PRA1 family protein</fullName>
    </recommendedName>
</protein>
<dbReference type="InterPro" id="IPR004895">
    <property type="entry name" value="Prenylated_rab_accept_PRA1"/>
</dbReference>
<evidence type="ECO:0000256" key="7">
    <source>
        <dbReference type="RuleBase" id="RU363107"/>
    </source>
</evidence>
<dbReference type="GO" id="GO:0016020">
    <property type="term" value="C:membrane"/>
    <property type="evidence" value="ECO:0007669"/>
    <property type="project" value="UniProtKB-SubCell"/>
</dbReference>
<name>A0A3N7FLG8_POPTR</name>
<keyword evidence="4 7" id="KW-0812">Transmembrane</keyword>
<sequence>MSQFVSSFFKETTKPLTSGRRPWSVFLDLTLLNLPSSIHDTTTRITQNVLHFLVNYSIILLIILSLSLLNHPLVLIALFITLIAWLSLYFSREEPLWFLGYQVSDWVVLVVLFVVDFLVVIWGGVFQNVVVGGGIAVVLMLLHAALRSTDDLVADDIETSPYANLLSDDDVLGNTGTNTFNQKLYFTFTFRTWNRDHAPT</sequence>
<keyword evidence="7" id="KW-0813">Transport</keyword>
<evidence type="ECO:0000256" key="5">
    <source>
        <dbReference type="ARBA" id="ARBA00022989"/>
    </source>
</evidence>
<dbReference type="Pfam" id="PF03208">
    <property type="entry name" value="PRA1"/>
    <property type="match status" value="1"/>
</dbReference>
<evidence type="ECO:0000256" key="6">
    <source>
        <dbReference type="ARBA" id="ARBA00023136"/>
    </source>
</evidence>
<comment type="subcellular location">
    <subcellularLocation>
        <location evidence="2">Endomembrane system</location>
        <topology evidence="2">Multi-pass membrane protein</topology>
    </subcellularLocation>
    <subcellularLocation>
        <location evidence="7">Membrane</location>
        <topology evidence="7">Multi-pass membrane protein</topology>
    </subcellularLocation>
</comment>
<evidence type="ECO:0000313" key="9">
    <source>
        <dbReference type="Proteomes" id="UP000006729"/>
    </source>
</evidence>
<dbReference type="Proteomes" id="UP000006729">
    <property type="component" value="Chromosome 10"/>
</dbReference>
<evidence type="ECO:0000313" key="8">
    <source>
        <dbReference type="EMBL" id="RQO96403.1"/>
    </source>
</evidence>
<dbReference type="GO" id="GO:0005783">
    <property type="term" value="C:endoplasmic reticulum"/>
    <property type="evidence" value="ECO:0000318"/>
    <property type="project" value="GO_Central"/>
</dbReference>
<gene>
    <name evidence="8" type="ORF">POPTR_010G077700</name>
</gene>
<accession>A0A3N7FLG8</accession>
<dbReference type="PANTHER" id="PTHR19317:SF81">
    <property type="entry name" value="PRA1 FAMILY PROTEIN D"/>
    <property type="match status" value="1"/>
</dbReference>
<feature type="transmembrane region" description="Helical" evidence="7">
    <location>
        <begin position="103"/>
        <end position="123"/>
    </location>
</feature>
<dbReference type="GO" id="GO:0005794">
    <property type="term" value="C:Golgi apparatus"/>
    <property type="evidence" value="ECO:0000318"/>
    <property type="project" value="GO_Central"/>
</dbReference>
<dbReference type="EMBL" id="CM009299">
    <property type="protein sequence ID" value="RQO96403.1"/>
    <property type="molecule type" value="Genomic_DNA"/>
</dbReference>
<evidence type="ECO:0000256" key="2">
    <source>
        <dbReference type="ARBA" id="ARBA00004127"/>
    </source>
</evidence>
<keyword evidence="5 7" id="KW-1133">Transmembrane helix</keyword>
<dbReference type="FunCoup" id="A0A3N7FLG8">
    <property type="interactions" value="2225"/>
</dbReference>
<feature type="transmembrane region" description="Helical" evidence="7">
    <location>
        <begin position="73"/>
        <end position="91"/>
    </location>
</feature>
<dbReference type="AlphaFoldDB" id="A0A3N7FLG8"/>
<comment type="function">
    <text evidence="1 7">May be involved in both secretory and endocytic intracellular trafficking in the endosomal/prevacuolar compartments.</text>
</comment>
<dbReference type="InParanoid" id="A0A3N7FLG8"/>
<dbReference type="PANTHER" id="PTHR19317">
    <property type="entry name" value="PRENYLATED RAB ACCEPTOR 1-RELATED"/>
    <property type="match status" value="1"/>
</dbReference>
<reference evidence="8 9" key="1">
    <citation type="journal article" date="2006" name="Science">
        <title>The genome of black cottonwood, Populus trichocarpa (Torr. &amp; Gray).</title>
        <authorList>
            <person name="Tuskan G.A."/>
            <person name="Difazio S."/>
            <person name="Jansson S."/>
            <person name="Bohlmann J."/>
            <person name="Grigoriev I."/>
            <person name="Hellsten U."/>
            <person name="Putnam N."/>
            <person name="Ralph S."/>
            <person name="Rombauts S."/>
            <person name="Salamov A."/>
            <person name="Schein J."/>
            <person name="Sterck L."/>
            <person name="Aerts A."/>
            <person name="Bhalerao R.R."/>
            <person name="Bhalerao R.P."/>
            <person name="Blaudez D."/>
            <person name="Boerjan W."/>
            <person name="Brun A."/>
            <person name="Brunner A."/>
            <person name="Busov V."/>
            <person name="Campbell M."/>
            <person name="Carlson J."/>
            <person name="Chalot M."/>
            <person name="Chapman J."/>
            <person name="Chen G.L."/>
            <person name="Cooper D."/>
            <person name="Coutinho P.M."/>
            <person name="Couturier J."/>
            <person name="Covert S."/>
            <person name="Cronk Q."/>
            <person name="Cunningham R."/>
            <person name="Davis J."/>
            <person name="Degroeve S."/>
            <person name="Dejardin A."/>
            <person name="Depamphilis C."/>
            <person name="Detter J."/>
            <person name="Dirks B."/>
            <person name="Dubchak I."/>
            <person name="Duplessis S."/>
            <person name="Ehlting J."/>
            <person name="Ellis B."/>
            <person name="Gendler K."/>
            <person name="Goodstein D."/>
            <person name="Gribskov M."/>
            <person name="Grimwood J."/>
            <person name="Groover A."/>
            <person name="Gunter L."/>
            <person name="Hamberger B."/>
            <person name="Heinze B."/>
            <person name="Helariutta Y."/>
            <person name="Henrissat B."/>
            <person name="Holligan D."/>
            <person name="Holt R."/>
            <person name="Huang W."/>
            <person name="Islam-Faridi N."/>
            <person name="Jones S."/>
            <person name="Jones-Rhoades M."/>
            <person name="Jorgensen R."/>
            <person name="Joshi C."/>
            <person name="Kangasjarvi J."/>
            <person name="Karlsson J."/>
            <person name="Kelleher C."/>
            <person name="Kirkpatrick R."/>
            <person name="Kirst M."/>
            <person name="Kohler A."/>
            <person name="Kalluri U."/>
            <person name="Larimer F."/>
            <person name="Leebens-Mack J."/>
            <person name="Leple J.C."/>
            <person name="Locascio P."/>
            <person name="Lou Y."/>
            <person name="Lucas S."/>
            <person name="Martin F."/>
            <person name="Montanini B."/>
            <person name="Napoli C."/>
            <person name="Nelson D.R."/>
            <person name="Nelson C."/>
            <person name="Nieminen K."/>
            <person name="Nilsson O."/>
            <person name="Pereda V."/>
            <person name="Peter G."/>
            <person name="Philippe R."/>
            <person name="Pilate G."/>
            <person name="Poliakov A."/>
            <person name="Razumovskaya J."/>
            <person name="Richardson P."/>
            <person name="Rinaldi C."/>
            <person name="Ritland K."/>
            <person name="Rouze P."/>
            <person name="Ryaboy D."/>
            <person name="Schmutz J."/>
            <person name="Schrader J."/>
            <person name="Segerman B."/>
            <person name="Shin H."/>
            <person name="Siddiqui A."/>
            <person name="Sterky F."/>
            <person name="Terry A."/>
            <person name="Tsai C.J."/>
            <person name="Uberbacher E."/>
            <person name="Unneberg P."/>
            <person name="Vahala J."/>
            <person name="Wall K."/>
            <person name="Wessler S."/>
            <person name="Yang G."/>
            <person name="Yin T."/>
            <person name="Douglas C."/>
            <person name="Marra M."/>
            <person name="Sandberg G."/>
            <person name="Van de Peer Y."/>
            <person name="Rokhsar D."/>
        </authorList>
    </citation>
    <scope>NUCLEOTIDE SEQUENCE [LARGE SCALE GENOMIC DNA]</scope>
    <source>
        <strain evidence="9">cv. Nisqually</strain>
    </source>
</reference>
<evidence type="ECO:0000256" key="3">
    <source>
        <dbReference type="ARBA" id="ARBA00006483"/>
    </source>
</evidence>
<comment type="similarity">
    <text evidence="3 7">Belongs to the PRA1 family.</text>
</comment>
<feature type="transmembrane region" description="Helical" evidence="7">
    <location>
        <begin position="129"/>
        <end position="146"/>
    </location>
</feature>
<organism evidence="8 9">
    <name type="scientific">Populus trichocarpa</name>
    <name type="common">Western balsam poplar</name>
    <name type="synonym">Populus balsamifera subsp. trichocarpa</name>
    <dbReference type="NCBI Taxonomy" id="3694"/>
    <lineage>
        <taxon>Eukaryota</taxon>
        <taxon>Viridiplantae</taxon>
        <taxon>Streptophyta</taxon>
        <taxon>Embryophyta</taxon>
        <taxon>Tracheophyta</taxon>
        <taxon>Spermatophyta</taxon>
        <taxon>Magnoliopsida</taxon>
        <taxon>eudicotyledons</taxon>
        <taxon>Gunneridae</taxon>
        <taxon>Pentapetalae</taxon>
        <taxon>rosids</taxon>
        <taxon>fabids</taxon>
        <taxon>Malpighiales</taxon>
        <taxon>Salicaceae</taxon>
        <taxon>Saliceae</taxon>
        <taxon>Populus</taxon>
    </lineage>
</organism>
<dbReference type="GO" id="GO:0016192">
    <property type="term" value="P:vesicle-mediated transport"/>
    <property type="evidence" value="ECO:0000318"/>
    <property type="project" value="GO_Central"/>
</dbReference>
<keyword evidence="6 7" id="KW-0472">Membrane</keyword>
<evidence type="ECO:0000256" key="1">
    <source>
        <dbReference type="ARBA" id="ARBA00002501"/>
    </source>
</evidence>
<proteinExistence type="inferred from homology"/>
<keyword evidence="9" id="KW-1185">Reference proteome</keyword>